<dbReference type="SUPFAM" id="SSF54862">
    <property type="entry name" value="4Fe-4S ferredoxins"/>
    <property type="match status" value="1"/>
</dbReference>
<evidence type="ECO:0000313" key="2">
    <source>
        <dbReference type="EMBL" id="ALL01200.1"/>
    </source>
</evidence>
<protein>
    <recommendedName>
        <fullName evidence="1">4Fe-4S ferredoxin-type domain-containing protein</fullName>
    </recommendedName>
</protein>
<name>A0A0P0N389_9CREN</name>
<dbReference type="KEGG" id="pdl:Pyrde_1152"/>
<dbReference type="RefSeq" id="WP_180385441.1">
    <property type="nucleotide sequence ID" value="NZ_CP013011.1"/>
</dbReference>
<dbReference type="AlphaFoldDB" id="A0A0P0N389"/>
<dbReference type="OrthoDB" id="33308at183924"/>
<dbReference type="InterPro" id="IPR017896">
    <property type="entry name" value="4Fe4S_Fe-S-bd"/>
</dbReference>
<evidence type="ECO:0000259" key="1">
    <source>
        <dbReference type="PROSITE" id="PS51379"/>
    </source>
</evidence>
<reference evidence="2 3" key="1">
    <citation type="submission" date="2015-10" db="EMBL/GenBank/DDBJ databases">
        <title>Complete genome sequence of hyperthermophilic archaeon Pyrodictium delaneyi Su06.</title>
        <authorList>
            <person name="Jung J.-H."/>
            <person name="Lin J."/>
            <person name="Holden J.F."/>
            <person name="Park C.-S."/>
        </authorList>
    </citation>
    <scope>NUCLEOTIDE SEQUENCE [LARGE SCALE GENOMIC DNA]</scope>
    <source>
        <strain evidence="2 3">Su06</strain>
    </source>
</reference>
<accession>A0A0P0N389</accession>
<dbReference type="GO" id="GO:0016491">
    <property type="term" value="F:oxidoreductase activity"/>
    <property type="evidence" value="ECO:0007669"/>
    <property type="project" value="UniProtKB-ARBA"/>
</dbReference>
<dbReference type="GeneID" id="26099488"/>
<dbReference type="PROSITE" id="PS00198">
    <property type="entry name" value="4FE4S_FER_1"/>
    <property type="match status" value="1"/>
</dbReference>
<evidence type="ECO:0000313" key="3">
    <source>
        <dbReference type="Proteomes" id="UP000058613"/>
    </source>
</evidence>
<feature type="domain" description="4Fe-4S ferredoxin-type" evidence="1">
    <location>
        <begin position="164"/>
        <end position="195"/>
    </location>
</feature>
<gene>
    <name evidence="2" type="ORF">Pyrde_1152</name>
</gene>
<dbReference type="PROSITE" id="PS51379">
    <property type="entry name" value="4FE4S_FER_2"/>
    <property type="match status" value="1"/>
</dbReference>
<dbReference type="Proteomes" id="UP000058613">
    <property type="component" value="Chromosome"/>
</dbReference>
<proteinExistence type="predicted"/>
<dbReference type="Pfam" id="PF12837">
    <property type="entry name" value="Fer4_6"/>
    <property type="match status" value="1"/>
</dbReference>
<organism evidence="2 3">
    <name type="scientific">Pyrodictium delaneyi</name>
    <dbReference type="NCBI Taxonomy" id="1273541"/>
    <lineage>
        <taxon>Archaea</taxon>
        <taxon>Thermoproteota</taxon>
        <taxon>Thermoprotei</taxon>
        <taxon>Desulfurococcales</taxon>
        <taxon>Pyrodictiaceae</taxon>
        <taxon>Pyrodictium</taxon>
    </lineage>
</organism>
<dbReference type="EMBL" id="CP013011">
    <property type="protein sequence ID" value="ALL01200.1"/>
    <property type="molecule type" value="Genomic_DNA"/>
</dbReference>
<sequence>MPNGKNDNAVEIVCTGGLVSEKCTRRVEVQLSETSNVINLIENIWADEPSKPILLVVTAFSGFGKLIKEISESGSNPFLIEATGIPETMLSGLPLDTVIEYWAGMLTATLTERKGAKRRSPRVSRREVLRRLFLIPPKYVMLPRLRSVAVNCRRDDVCPFSALEAGRFDEDKCQGCMLCAWTCPEAVEAPLWTGPLGLLYAYRFIDKYGLDGILFICHHKLEQLDKSAVEASPARLLAFHVPCVSWLSPRLLESLVSLGIYVQVYADKNVCEECGLKPAGFKAIDMLRVNGVHVSENLAEAGAAALTGYIRPKKSLEEVIELMTKSLYSATSSESATNRISS</sequence>
<dbReference type="InterPro" id="IPR017900">
    <property type="entry name" value="4Fe4S_Fe_S_CS"/>
</dbReference>